<comment type="catalytic activity">
    <reaction evidence="4">
        <text>a 5'-end (N(7)-methyl 5'-triphosphoguanosine)-ribonucleoside in snoRNA + S-adenosyl-L-methionine = a 5'-end (N(2),N(7)-dimethyl 5'-triphosphoguanosine)-ribonucleoside in snoRNA + S-adenosyl-L-homocysteine + H(+)</text>
        <dbReference type="Rhea" id="RHEA:78475"/>
        <dbReference type="Rhea" id="RHEA-COMP:19086"/>
        <dbReference type="Rhea" id="RHEA-COMP:19088"/>
        <dbReference type="ChEBI" id="CHEBI:15378"/>
        <dbReference type="ChEBI" id="CHEBI:57856"/>
        <dbReference type="ChEBI" id="CHEBI:59789"/>
        <dbReference type="ChEBI" id="CHEBI:156461"/>
        <dbReference type="ChEBI" id="CHEBI:172880"/>
    </reaction>
    <physiologicalReaction direction="left-to-right" evidence="4">
        <dbReference type="Rhea" id="RHEA:78476"/>
    </physiologicalReaction>
</comment>
<dbReference type="GeneID" id="68099573"/>
<proteinExistence type="inferred from homology"/>
<feature type="region of interest" description="Disordered" evidence="8">
    <location>
        <begin position="333"/>
        <end position="362"/>
    </location>
</feature>
<dbReference type="InterPro" id="IPR029063">
    <property type="entry name" value="SAM-dependent_MTases_sf"/>
</dbReference>
<evidence type="ECO:0000256" key="6">
    <source>
        <dbReference type="ARBA" id="ARBA00049075"/>
    </source>
</evidence>
<dbReference type="EMBL" id="PYSW02000002">
    <property type="protein sequence ID" value="KAG2393588.1"/>
    <property type="molecule type" value="Genomic_DNA"/>
</dbReference>
<gene>
    <name evidence="9" type="ORF">C9374_007119</name>
</gene>
<feature type="compositionally biased region" description="Low complexity" evidence="8">
    <location>
        <begin position="349"/>
        <end position="361"/>
    </location>
</feature>
<protein>
    <recommendedName>
        <fullName evidence="1">Trimethylguanosine synthase</fullName>
    </recommendedName>
    <alternativeName>
        <fullName evidence="7">Cap-specific guanine-N(2) methyltransferase</fullName>
    </alternativeName>
</protein>
<organism evidence="9 10">
    <name type="scientific">Naegleria lovaniensis</name>
    <name type="common">Amoeba</name>
    <dbReference type="NCBI Taxonomy" id="51637"/>
    <lineage>
        <taxon>Eukaryota</taxon>
        <taxon>Discoba</taxon>
        <taxon>Heterolobosea</taxon>
        <taxon>Tetramitia</taxon>
        <taxon>Eutetramitia</taxon>
        <taxon>Vahlkampfiidae</taxon>
        <taxon>Naegleria</taxon>
    </lineage>
</organism>
<dbReference type="InterPro" id="IPR019012">
    <property type="entry name" value="RNA_cap_Gua-N2-MeTrfase"/>
</dbReference>
<dbReference type="AlphaFoldDB" id="A0AA88GYX3"/>
<dbReference type="Pfam" id="PF09445">
    <property type="entry name" value="Methyltransf_15"/>
    <property type="match status" value="1"/>
</dbReference>
<keyword evidence="10" id="KW-1185">Reference proteome</keyword>
<evidence type="ECO:0000256" key="8">
    <source>
        <dbReference type="SAM" id="MobiDB-lite"/>
    </source>
</evidence>
<evidence type="ECO:0000313" key="9">
    <source>
        <dbReference type="EMBL" id="KAG2393588.1"/>
    </source>
</evidence>
<evidence type="ECO:0000256" key="4">
    <source>
        <dbReference type="ARBA" id="ARBA00048740"/>
    </source>
</evidence>
<dbReference type="GO" id="GO:0036261">
    <property type="term" value="P:7-methylguanosine cap hypermethylation"/>
    <property type="evidence" value="ECO:0007669"/>
    <property type="project" value="InterPro"/>
</dbReference>
<dbReference type="GO" id="GO:0008168">
    <property type="term" value="F:methyltransferase activity"/>
    <property type="evidence" value="ECO:0007669"/>
    <property type="project" value="InterPro"/>
</dbReference>
<name>A0AA88GYX3_NAELO</name>
<comment type="catalytic activity">
    <reaction evidence="5">
        <text>a 5'-end (N(2),N(7)-dimethyl 5'-triphosphoguanosine)-ribonucleoside in snRNA + S-adenosyl-L-methionine = a 5'-end (N(2),N(2),N(7)-trimethyl 5'-triphosphoguanosine)-ribonucleoside in snRNA + S-adenosyl-L-homocysteine + H(+)</text>
        <dbReference type="Rhea" id="RHEA:78479"/>
        <dbReference type="Rhea" id="RHEA-COMP:19087"/>
        <dbReference type="Rhea" id="RHEA-COMP:19089"/>
        <dbReference type="ChEBI" id="CHEBI:15378"/>
        <dbReference type="ChEBI" id="CHEBI:57856"/>
        <dbReference type="ChEBI" id="CHEBI:59789"/>
        <dbReference type="ChEBI" id="CHEBI:167623"/>
        <dbReference type="ChEBI" id="CHEBI:172880"/>
    </reaction>
    <physiologicalReaction direction="left-to-right" evidence="5">
        <dbReference type="Rhea" id="RHEA:78480"/>
    </physiologicalReaction>
</comment>
<comment type="similarity">
    <text evidence="2">Belongs to the methyltransferase superfamily. Trimethylguanosine synthase family.</text>
</comment>
<comment type="catalytic activity">
    <reaction evidence="6">
        <text>a 5'-end (N(7)-methyl 5'-triphosphoguanosine)-ribonucleoside in snRNA + S-adenosyl-L-methionine = a 5'-end (N(2),N(7)-dimethyl 5'-triphosphoguanosine)-ribonucleoside in snRNA + S-adenosyl-L-homocysteine + H(+)</text>
        <dbReference type="Rhea" id="RHEA:78471"/>
        <dbReference type="Rhea" id="RHEA-COMP:19085"/>
        <dbReference type="Rhea" id="RHEA-COMP:19087"/>
        <dbReference type="ChEBI" id="CHEBI:15378"/>
        <dbReference type="ChEBI" id="CHEBI:57856"/>
        <dbReference type="ChEBI" id="CHEBI:59789"/>
        <dbReference type="ChEBI" id="CHEBI:156461"/>
        <dbReference type="ChEBI" id="CHEBI:172880"/>
    </reaction>
    <physiologicalReaction direction="left-to-right" evidence="6">
        <dbReference type="Rhea" id="RHEA:78472"/>
    </physiologicalReaction>
</comment>
<comment type="catalytic activity">
    <reaction evidence="3">
        <text>a 5'-end (N(2),N(7)-dimethyl 5'-triphosphoguanosine)-ribonucleoside in snoRNA + S-adenosyl-L-methionine = a 5'-end (N(2),N(2),N(7)-trimethyl 5'-triphosphoguanosine)-ribonucleoside in snoRNA + S-adenosyl-L-homocysteine + H(+)</text>
        <dbReference type="Rhea" id="RHEA:78507"/>
        <dbReference type="Rhea" id="RHEA-COMP:19088"/>
        <dbReference type="Rhea" id="RHEA-COMP:19090"/>
        <dbReference type="ChEBI" id="CHEBI:15378"/>
        <dbReference type="ChEBI" id="CHEBI:57856"/>
        <dbReference type="ChEBI" id="CHEBI:59789"/>
        <dbReference type="ChEBI" id="CHEBI:167623"/>
        <dbReference type="ChEBI" id="CHEBI:172880"/>
    </reaction>
    <physiologicalReaction direction="left-to-right" evidence="3">
        <dbReference type="Rhea" id="RHEA:78508"/>
    </physiologicalReaction>
</comment>
<feature type="compositionally biased region" description="Polar residues" evidence="8">
    <location>
        <begin position="333"/>
        <end position="348"/>
    </location>
</feature>
<reference evidence="9 10" key="1">
    <citation type="journal article" date="2018" name="BMC Genomics">
        <title>The genome of Naegleria lovaniensis, the basis for a comparative approach to unravel pathogenicity factors of the human pathogenic amoeba N. fowleri.</title>
        <authorList>
            <person name="Liechti N."/>
            <person name="Schurch N."/>
            <person name="Bruggmann R."/>
            <person name="Wittwer M."/>
        </authorList>
    </citation>
    <scope>NUCLEOTIDE SEQUENCE [LARGE SCALE GENOMIC DNA]</scope>
    <source>
        <strain evidence="9 10">ATCC 30569</strain>
    </source>
</reference>
<dbReference type="Proteomes" id="UP000816034">
    <property type="component" value="Unassembled WGS sequence"/>
</dbReference>
<evidence type="ECO:0000256" key="5">
    <source>
        <dbReference type="ARBA" id="ARBA00048763"/>
    </source>
</evidence>
<evidence type="ECO:0000256" key="7">
    <source>
        <dbReference type="ARBA" id="ARBA00049790"/>
    </source>
</evidence>
<accession>A0AA88GYX3</accession>
<evidence type="ECO:0000256" key="1">
    <source>
        <dbReference type="ARBA" id="ARBA00018517"/>
    </source>
</evidence>
<sequence>MTEPLASKLDRMLDELTQCNHAIESTLKEEQAFSFPQHQHESSLLSLTNSLVQKISQIRKQANNGSNPDQTHVIQHILERVQQDFSKAIHLVQQKKTSKDDGQHALTTQKSYHYNIENYFPHSFSKINQLSYDSQEGLSYLTPHRDAFEIATILLEKLCHLSTHPRKSNDNSTHASYPLHIIDGTGGLGGNTIGFLRALWKLYPSQVLNQTRMTMIELDAKRYECGKHNVELFVNDFNEKNRAVSCEFHAVNDNFLTWWNEWKNSITENSSHHAKSIQSESIGRSAISVDSSQLPLSKTFIFFDPPWGNEDYSQHSVIEDLYFLKPTTTIDPATTSNSHTNVGGTSATSQSTNPSECSSSSNTHHFRLASVKQITRALLNDDRVQGVALKVPFNFSESSDDFAKHCHVEYVVMKKVKYLLVLPKKKVVYH</sequence>
<comment type="caution">
    <text evidence="9">The sequence shown here is derived from an EMBL/GenBank/DDBJ whole genome shotgun (WGS) entry which is preliminary data.</text>
</comment>
<dbReference type="RefSeq" id="XP_044555482.1">
    <property type="nucleotide sequence ID" value="XM_044697055.1"/>
</dbReference>
<evidence type="ECO:0000256" key="3">
    <source>
        <dbReference type="ARBA" id="ARBA00047418"/>
    </source>
</evidence>
<evidence type="ECO:0000313" key="10">
    <source>
        <dbReference type="Proteomes" id="UP000816034"/>
    </source>
</evidence>
<dbReference type="Gene3D" id="3.40.50.150">
    <property type="entry name" value="Vaccinia Virus protein VP39"/>
    <property type="match status" value="1"/>
</dbReference>
<evidence type="ECO:0000256" key="2">
    <source>
        <dbReference type="ARBA" id="ARBA00025783"/>
    </source>
</evidence>